<dbReference type="InterPro" id="IPR005835">
    <property type="entry name" value="NTP_transferase_dom"/>
</dbReference>
<keyword evidence="3" id="KW-0963">Cytoplasm</keyword>
<dbReference type="InterPro" id="IPR036412">
    <property type="entry name" value="HAD-like_sf"/>
</dbReference>
<dbReference type="Pfam" id="PF13242">
    <property type="entry name" value="Hydrolase_like"/>
    <property type="match status" value="1"/>
</dbReference>
<dbReference type="GO" id="GO:0046872">
    <property type="term" value="F:metal ion binding"/>
    <property type="evidence" value="ECO:0007669"/>
    <property type="project" value="UniProtKB-KW"/>
</dbReference>
<dbReference type="PANTHER" id="PTHR42891">
    <property type="entry name" value="D-GLYCERO-BETA-D-MANNO-HEPTOSE-1,7-BISPHOSPHATE 7-PHOSPHATASE"/>
    <property type="match status" value="1"/>
</dbReference>
<evidence type="ECO:0000256" key="1">
    <source>
        <dbReference type="ARBA" id="ARBA00004496"/>
    </source>
</evidence>
<dbReference type="EMBL" id="RXMA01000034">
    <property type="protein sequence ID" value="RTR15520.1"/>
    <property type="molecule type" value="Genomic_DNA"/>
</dbReference>
<dbReference type="RefSeq" id="WP_126619854.1">
    <property type="nucleotide sequence ID" value="NZ_JBHUCY010000017.1"/>
</dbReference>
<dbReference type="GO" id="GO:0005975">
    <property type="term" value="P:carbohydrate metabolic process"/>
    <property type="evidence" value="ECO:0007669"/>
    <property type="project" value="InterPro"/>
</dbReference>
<dbReference type="PANTHER" id="PTHR42891:SF1">
    <property type="entry name" value="D-GLYCERO-BETA-D-MANNO-HEPTOSE-1,7-BISPHOSPHATE 7-PHOSPHATASE"/>
    <property type="match status" value="1"/>
</dbReference>
<keyword evidence="10" id="KW-1185">Reference proteome</keyword>
<dbReference type="Gene3D" id="3.40.50.1000">
    <property type="entry name" value="HAD superfamily/HAD-like"/>
    <property type="match status" value="1"/>
</dbReference>
<gene>
    <name evidence="9" type="ORF">EJ903_22965</name>
</gene>
<name>A0A3S0KUY2_9PROT</name>
<keyword evidence="4" id="KW-0479">Metal-binding</keyword>
<keyword evidence="6" id="KW-0119">Carbohydrate metabolism</keyword>
<dbReference type="InterPro" id="IPR029044">
    <property type="entry name" value="Nucleotide-diphossugar_trans"/>
</dbReference>
<dbReference type="SUPFAM" id="SSF53448">
    <property type="entry name" value="Nucleotide-diphospho-sugar transferases"/>
    <property type="match status" value="1"/>
</dbReference>
<dbReference type="NCBIfam" id="TIGR01656">
    <property type="entry name" value="Histidinol-ppas"/>
    <property type="match status" value="1"/>
</dbReference>
<dbReference type="InterPro" id="IPR006543">
    <property type="entry name" value="Histidinol-phos"/>
</dbReference>
<sequence length="425" mass="46178">MNTLPSSTVSAPAMPARQCVILVGGLGTRLGERTRLTPKPLLEVAGKPFLDHLIGNLARFGFEQVLLLGGYRGEVLRDYCAAASSDDGRSSRFGVALSCVIEAEPAGTGGALIQARAALDPQFLLLNGDSFFDINVLDLTAPLGDGVLARVALRRVEDATRYGAVRVEGDRIQAFAERPDQAGAGLINGGLYWMDRRILDHIPAGPCSLERDVLPGLAAQGALAGRCYDGAFIDIGVPEDLARADGLLSDWLRRPAAFLDRDGVLNLDHGYVHRPDQFVWVEGAIAAIRLLNERGYYVFLITNQAGVAHGYYDEAAIHALHGWVQEELRRNGAHLDDIRYCPYHPTGAVERYRRLSDWRKPEPGMLRDLMARWPVRMAGSFVIGDRDTDMAAAQAAGLPGHLFTGGNLLDHVRAVLDADGDRRAP</sequence>
<dbReference type="GO" id="GO:0005737">
    <property type="term" value="C:cytoplasm"/>
    <property type="evidence" value="ECO:0007669"/>
    <property type="project" value="UniProtKB-SubCell"/>
</dbReference>
<dbReference type="AlphaFoldDB" id="A0A3S0KUY2"/>
<dbReference type="Gene3D" id="3.90.550.10">
    <property type="entry name" value="Spore Coat Polysaccharide Biosynthesis Protein SpsA, Chain A"/>
    <property type="match status" value="1"/>
</dbReference>
<dbReference type="OrthoDB" id="9814110at2"/>
<protein>
    <recommendedName>
        <fullName evidence="7">D,D-heptose 1,7-bisphosphate phosphatase</fullName>
    </recommendedName>
</protein>
<comment type="similarity">
    <text evidence="2">Belongs to the GmhB family.</text>
</comment>
<dbReference type="GO" id="GO:0016791">
    <property type="term" value="F:phosphatase activity"/>
    <property type="evidence" value="ECO:0007669"/>
    <property type="project" value="InterPro"/>
</dbReference>
<dbReference type="InterPro" id="IPR023214">
    <property type="entry name" value="HAD_sf"/>
</dbReference>
<evidence type="ECO:0000259" key="8">
    <source>
        <dbReference type="Pfam" id="PF00483"/>
    </source>
</evidence>
<dbReference type="NCBIfam" id="TIGR01662">
    <property type="entry name" value="HAD-SF-IIIA"/>
    <property type="match status" value="1"/>
</dbReference>
<feature type="domain" description="Nucleotidyl transferase" evidence="8">
    <location>
        <begin position="20"/>
        <end position="244"/>
    </location>
</feature>
<evidence type="ECO:0000313" key="10">
    <source>
        <dbReference type="Proteomes" id="UP000277007"/>
    </source>
</evidence>
<comment type="caution">
    <text evidence="9">The sequence shown here is derived from an EMBL/GenBank/DDBJ whole genome shotgun (WGS) entry which is preliminary data.</text>
</comment>
<keyword evidence="5 9" id="KW-0378">Hydrolase</keyword>
<proteinExistence type="inferred from homology"/>
<dbReference type="SUPFAM" id="SSF56784">
    <property type="entry name" value="HAD-like"/>
    <property type="match status" value="1"/>
</dbReference>
<dbReference type="CDD" id="cd07503">
    <property type="entry name" value="HAD_HisB-N"/>
    <property type="match status" value="1"/>
</dbReference>
<evidence type="ECO:0000256" key="4">
    <source>
        <dbReference type="ARBA" id="ARBA00022723"/>
    </source>
</evidence>
<evidence type="ECO:0000256" key="6">
    <source>
        <dbReference type="ARBA" id="ARBA00023277"/>
    </source>
</evidence>
<evidence type="ECO:0000256" key="7">
    <source>
        <dbReference type="ARBA" id="ARBA00031828"/>
    </source>
</evidence>
<evidence type="ECO:0000256" key="2">
    <source>
        <dbReference type="ARBA" id="ARBA00005628"/>
    </source>
</evidence>
<dbReference type="InterPro" id="IPR004446">
    <property type="entry name" value="Heptose_bisP_phosphatase"/>
</dbReference>
<organism evidence="9 10">
    <name type="scientific">Azospirillum griseum</name>
    <dbReference type="NCBI Taxonomy" id="2496639"/>
    <lineage>
        <taxon>Bacteria</taxon>
        <taxon>Pseudomonadati</taxon>
        <taxon>Pseudomonadota</taxon>
        <taxon>Alphaproteobacteria</taxon>
        <taxon>Rhodospirillales</taxon>
        <taxon>Azospirillaceae</taxon>
        <taxon>Azospirillum</taxon>
    </lineage>
</organism>
<accession>A0A3S0KUY2</accession>
<evidence type="ECO:0000256" key="3">
    <source>
        <dbReference type="ARBA" id="ARBA00022490"/>
    </source>
</evidence>
<evidence type="ECO:0000313" key="9">
    <source>
        <dbReference type="EMBL" id="RTR15520.1"/>
    </source>
</evidence>
<dbReference type="CDD" id="cd06915">
    <property type="entry name" value="NTP_transferase_WcbM_like"/>
    <property type="match status" value="1"/>
</dbReference>
<dbReference type="Proteomes" id="UP000277007">
    <property type="component" value="Unassembled WGS sequence"/>
</dbReference>
<comment type="subcellular location">
    <subcellularLocation>
        <location evidence="1">Cytoplasm</location>
    </subcellularLocation>
</comment>
<dbReference type="Pfam" id="PF00483">
    <property type="entry name" value="NTP_transferase"/>
    <property type="match status" value="1"/>
</dbReference>
<evidence type="ECO:0000256" key="5">
    <source>
        <dbReference type="ARBA" id="ARBA00022801"/>
    </source>
</evidence>
<reference evidence="9 10" key="1">
    <citation type="submission" date="2018-12" db="EMBL/GenBank/DDBJ databases">
        <authorList>
            <person name="Yang Y."/>
        </authorList>
    </citation>
    <scope>NUCLEOTIDE SEQUENCE [LARGE SCALE GENOMIC DNA]</scope>
    <source>
        <strain evidence="9 10">L-25-5w-1</strain>
    </source>
</reference>
<dbReference type="InterPro" id="IPR006549">
    <property type="entry name" value="HAD-SF_hydro_IIIA"/>
</dbReference>